<dbReference type="AlphaFoldDB" id="A0A0U4WJU4"/>
<name>A0A0U4WJU4_9BACL</name>
<dbReference type="Proteomes" id="UP000217696">
    <property type="component" value="Chromosome"/>
</dbReference>
<feature type="region of interest" description="Disordered" evidence="1">
    <location>
        <begin position="1"/>
        <end position="23"/>
    </location>
</feature>
<dbReference type="OrthoDB" id="2068061at2"/>
<gene>
    <name evidence="2" type="ORF">CB4_02969</name>
</gene>
<evidence type="ECO:0000313" key="2">
    <source>
        <dbReference type="EMBL" id="BAU28792.1"/>
    </source>
</evidence>
<proteinExistence type="predicted"/>
<protein>
    <submittedName>
        <fullName evidence="2">Uncharacterized protein</fullName>
    </submittedName>
</protein>
<dbReference type="KEGG" id="asoc:CB4_02969"/>
<feature type="compositionally biased region" description="Pro residues" evidence="1">
    <location>
        <begin position="1"/>
        <end position="12"/>
    </location>
</feature>
<evidence type="ECO:0000256" key="1">
    <source>
        <dbReference type="SAM" id="MobiDB-lite"/>
    </source>
</evidence>
<keyword evidence="3" id="KW-1185">Reference proteome</keyword>
<reference evidence="2 3" key="1">
    <citation type="submission" date="2015-12" db="EMBL/GenBank/DDBJ databases">
        <title>Genome sequence of Aneurinibacillus soli.</title>
        <authorList>
            <person name="Lee J.S."/>
            <person name="Lee K.C."/>
            <person name="Kim K.K."/>
            <person name="Lee B.W."/>
        </authorList>
    </citation>
    <scope>NUCLEOTIDE SEQUENCE [LARGE SCALE GENOMIC DNA]</scope>
    <source>
        <strain evidence="2 3">CB4</strain>
    </source>
</reference>
<evidence type="ECO:0000313" key="3">
    <source>
        <dbReference type="Proteomes" id="UP000217696"/>
    </source>
</evidence>
<dbReference type="RefSeq" id="WP_096466502.1">
    <property type="nucleotide sequence ID" value="NZ_AP017312.1"/>
</dbReference>
<accession>A0A0U4WJU4</accession>
<sequence>MVFMPPPGPPPGTQAQQPTSPPPPFIPQQAATFAVDPGAIARCLFRNTYVWLANGDEFWFFPIFVGPRSVAGFRWSGRFWRYTGFDLRLIISFTCF</sequence>
<dbReference type="EMBL" id="AP017312">
    <property type="protein sequence ID" value="BAU28792.1"/>
    <property type="molecule type" value="Genomic_DNA"/>
</dbReference>
<organism evidence="2 3">
    <name type="scientific">Aneurinibacillus soli</name>
    <dbReference type="NCBI Taxonomy" id="1500254"/>
    <lineage>
        <taxon>Bacteria</taxon>
        <taxon>Bacillati</taxon>
        <taxon>Bacillota</taxon>
        <taxon>Bacilli</taxon>
        <taxon>Bacillales</taxon>
        <taxon>Paenibacillaceae</taxon>
        <taxon>Aneurinibacillus group</taxon>
        <taxon>Aneurinibacillus</taxon>
    </lineage>
</organism>